<keyword evidence="1" id="KW-0472">Membrane</keyword>
<organism evidence="2 3">
    <name type="scientific">Natrinema soli</name>
    <dbReference type="NCBI Taxonomy" id="1930624"/>
    <lineage>
        <taxon>Archaea</taxon>
        <taxon>Methanobacteriati</taxon>
        <taxon>Methanobacteriota</taxon>
        <taxon>Stenosarchaea group</taxon>
        <taxon>Halobacteria</taxon>
        <taxon>Halobacteriales</taxon>
        <taxon>Natrialbaceae</taxon>
        <taxon>Natrinema</taxon>
    </lineage>
</organism>
<evidence type="ECO:0000256" key="1">
    <source>
        <dbReference type="SAM" id="Phobius"/>
    </source>
</evidence>
<reference evidence="2 3" key="1">
    <citation type="journal article" date="2019" name="Int. J. Syst. Evol. Microbiol.">
        <title>The Global Catalogue of Microorganisms (GCM) 10K type strain sequencing project: providing services to taxonomists for standard genome sequencing and annotation.</title>
        <authorList>
            <consortium name="The Broad Institute Genomics Platform"/>
            <consortium name="The Broad Institute Genome Sequencing Center for Infectious Disease"/>
            <person name="Wu L."/>
            <person name="Ma J."/>
        </authorList>
    </citation>
    <scope>NUCLEOTIDE SEQUENCE [LARGE SCALE GENOMIC DNA]</scope>
    <source>
        <strain evidence="2 3">LMG 29247</strain>
    </source>
</reference>
<keyword evidence="1" id="KW-1133">Transmembrane helix</keyword>
<accession>A0ABD5SKR2</accession>
<evidence type="ECO:0000313" key="2">
    <source>
        <dbReference type="EMBL" id="MFC6765632.1"/>
    </source>
</evidence>
<name>A0ABD5SKR2_9EURY</name>
<proteinExistence type="predicted"/>
<keyword evidence="3" id="KW-1185">Reference proteome</keyword>
<feature type="transmembrane region" description="Helical" evidence="1">
    <location>
        <begin position="38"/>
        <end position="56"/>
    </location>
</feature>
<sequence length="125" mass="12645">MAATTGLQGRIIGTGLLAAIGLFVYGTVVNETIAGVDATVATTWIFAATFAVLAVVHASVGRYDLALGHGGAAVGWLLVLLGTTGPQVVLGLTLLVLSGCYVAIRTVRRGTDEDGDETGATRESA</sequence>
<keyword evidence="1" id="KW-0812">Transmembrane</keyword>
<protein>
    <submittedName>
        <fullName evidence="2">Uncharacterized protein</fullName>
    </submittedName>
</protein>
<evidence type="ECO:0000313" key="3">
    <source>
        <dbReference type="Proteomes" id="UP001596383"/>
    </source>
</evidence>
<dbReference type="EMBL" id="JBHSWV010000168">
    <property type="protein sequence ID" value="MFC6765632.1"/>
    <property type="molecule type" value="Genomic_DNA"/>
</dbReference>
<dbReference type="RefSeq" id="WP_273738653.1">
    <property type="nucleotide sequence ID" value="NZ_JAQIVI010000168.1"/>
</dbReference>
<dbReference type="AlphaFoldDB" id="A0ABD5SKR2"/>
<comment type="caution">
    <text evidence="2">The sequence shown here is derived from an EMBL/GenBank/DDBJ whole genome shotgun (WGS) entry which is preliminary data.</text>
</comment>
<gene>
    <name evidence="2" type="ORF">ACFQE6_11730</name>
</gene>
<dbReference type="Proteomes" id="UP001596383">
    <property type="component" value="Unassembled WGS sequence"/>
</dbReference>
<feature type="transmembrane region" description="Helical" evidence="1">
    <location>
        <begin position="7"/>
        <end position="26"/>
    </location>
</feature>